<dbReference type="AlphaFoldDB" id="A0A6M5ULJ6"/>
<dbReference type="PROSITE" id="PS50110">
    <property type="entry name" value="RESPONSE_REGULATORY"/>
    <property type="match status" value="1"/>
</dbReference>
<dbReference type="PANTHER" id="PTHR43214:SF24">
    <property type="entry name" value="TRANSCRIPTIONAL REGULATORY PROTEIN NARL-RELATED"/>
    <property type="match status" value="1"/>
</dbReference>
<dbReference type="GO" id="GO:0000160">
    <property type="term" value="P:phosphorelay signal transduction system"/>
    <property type="evidence" value="ECO:0007669"/>
    <property type="project" value="InterPro"/>
</dbReference>
<reference evidence="9" key="1">
    <citation type="journal article" date="2022" name="Int. J. Syst. Evol. Microbiol.">
        <title>Cellulosimicrobium protaetiae sp. nov., isolated from the gut of the larva of Protaetia brevitarsis seulensis.</title>
        <authorList>
            <person name="Le Han H."/>
            <person name="Nguyen T.T.H."/>
            <person name="Li Z."/>
            <person name="Shin N.R."/>
            <person name="Kim S.G."/>
        </authorList>
    </citation>
    <scope>NUCLEOTIDE SEQUENCE [LARGE SCALE GENOMIC DNA]</scope>
    <source>
        <strain evidence="9">BI34</strain>
    </source>
</reference>
<dbReference type="OrthoDB" id="9808843at2"/>
<dbReference type="SUPFAM" id="SSF52172">
    <property type="entry name" value="CheY-like"/>
    <property type="match status" value="1"/>
</dbReference>
<evidence type="ECO:0000256" key="3">
    <source>
        <dbReference type="ARBA" id="ARBA00023125"/>
    </source>
</evidence>
<feature type="domain" description="HTH luxR-type" evidence="6">
    <location>
        <begin position="144"/>
        <end position="210"/>
    </location>
</feature>
<dbReference type="Pfam" id="PF00072">
    <property type="entry name" value="Response_reg"/>
    <property type="match status" value="1"/>
</dbReference>
<dbReference type="GO" id="GO:0006355">
    <property type="term" value="P:regulation of DNA-templated transcription"/>
    <property type="evidence" value="ECO:0007669"/>
    <property type="project" value="InterPro"/>
</dbReference>
<dbReference type="GO" id="GO:0003677">
    <property type="term" value="F:DNA binding"/>
    <property type="evidence" value="ECO:0007669"/>
    <property type="project" value="UniProtKB-KW"/>
</dbReference>
<dbReference type="CDD" id="cd06170">
    <property type="entry name" value="LuxR_C_like"/>
    <property type="match status" value="1"/>
</dbReference>
<accession>A0A6M5ULJ6</accession>
<dbReference type="EMBL" id="CP052757">
    <property type="protein sequence ID" value="QJW38215.1"/>
    <property type="molecule type" value="Genomic_DNA"/>
</dbReference>
<dbReference type="InterPro" id="IPR001789">
    <property type="entry name" value="Sig_transdc_resp-reg_receiver"/>
</dbReference>
<evidence type="ECO:0000259" key="7">
    <source>
        <dbReference type="PROSITE" id="PS50110"/>
    </source>
</evidence>
<keyword evidence="2" id="KW-0805">Transcription regulation</keyword>
<organism evidence="8 9">
    <name type="scientific">Cellulosimicrobium protaetiae</name>
    <dbReference type="NCBI Taxonomy" id="2587808"/>
    <lineage>
        <taxon>Bacteria</taxon>
        <taxon>Bacillati</taxon>
        <taxon>Actinomycetota</taxon>
        <taxon>Actinomycetes</taxon>
        <taxon>Micrococcales</taxon>
        <taxon>Promicromonosporaceae</taxon>
        <taxon>Cellulosimicrobium</taxon>
    </lineage>
</organism>
<evidence type="ECO:0000256" key="2">
    <source>
        <dbReference type="ARBA" id="ARBA00023015"/>
    </source>
</evidence>
<dbReference type="SMART" id="SM00448">
    <property type="entry name" value="REC"/>
    <property type="match status" value="1"/>
</dbReference>
<dbReference type="InterPro" id="IPR000792">
    <property type="entry name" value="Tscrpt_reg_LuxR_C"/>
</dbReference>
<dbReference type="InterPro" id="IPR058245">
    <property type="entry name" value="NreC/VraR/RcsB-like_REC"/>
</dbReference>
<keyword evidence="4" id="KW-0804">Transcription</keyword>
<evidence type="ECO:0000313" key="9">
    <source>
        <dbReference type="Proteomes" id="UP000451354"/>
    </source>
</evidence>
<keyword evidence="1 5" id="KW-0597">Phosphoprotein</keyword>
<dbReference type="PROSITE" id="PS50043">
    <property type="entry name" value="HTH_LUXR_2"/>
    <property type="match status" value="1"/>
</dbReference>
<proteinExistence type="predicted"/>
<evidence type="ECO:0000256" key="5">
    <source>
        <dbReference type="PROSITE-ProRule" id="PRU00169"/>
    </source>
</evidence>
<dbReference type="InterPro" id="IPR011006">
    <property type="entry name" value="CheY-like_superfamily"/>
</dbReference>
<keyword evidence="9" id="KW-1185">Reference proteome</keyword>
<evidence type="ECO:0000259" key="6">
    <source>
        <dbReference type="PROSITE" id="PS50043"/>
    </source>
</evidence>
<sequence>MVVDDDAMVRRLLRTILQASGLYVVAEAADGDQVVTAVQAHHPDVVLMDLRMPRVDGVVATRAVRALPDPPGVIAMTSFDTEQIILDAVRAGADGFLAKDAEPAEIVAAVRAVAGGGGALSPRAAKTMITQVGADTGAATRRVAGERLAALTEREMDVARLLVDGLSNGEIAGRLYLGEATVKTHLSSACSKVGVANRTQLAIVVAQATG</sequence>
<feature type="modified residue" description="4-aspartylphosphate" evidence="5">
    <location>
        <position position="49"/>
    </location>
</feature>
<dbReference type="PANTHER" id="PTHR43214">
    <property type="entry name" value="TWO-COMPONENT RESPONSE REGULATOR"/>
    <property type="match status" value="1"/>
</dbReference>
<gene>
    <name evidence="8" type="ORF">FIC82_004045</name>
</gene>
<evidence type="ECO:0000256" key="1">
    <source>
        <dbReference type="ARBA" id="ARBA00022553"/>
    </source>
</evidence>
<dbReference type="Gene3D" id="3.40.50.2300">
    <property type="match status" value="1"/>
</dbReference>
<name>A0A6M5ULJ6_9MICO</name>
<dbReference type="CDD" id="cd17535">
    <property type="entry name" value="REC_NarL-like"/>
    <property type="match status" value="1"/>
</dbReference>
<evidence type="ECO:0000256" key="4">
    <source>
        <dbReference type="ARBA" id="ARBA00023163"/>
    </source>
</evidence>
<keyword evidence="3" id="KW-0238">DNA-binding</keyword>
<evidence type="ECO:0000313" key="8">
    <source>
        <dbReference type="EMBL" id="QJW38215.1"/>
    </source>
</evidence>
<dbReference type="Pfam" id="PF00196">
    <property type="entry name" value="GerE"/>
    <property type="match status" value="1"/>
</dbReference>
<feature type="domain" description="Response regulatory" evidence="7">
    <location>
        <begin position="1"/>
        <end position="114"/>
    </location>
</feature>
<dbReference type="InterPro" id="IPR039420">
    <property type="entry name" value="WalR-like"/>
</dbReference>
<dbReference type="Proteomes" id="UP000451354">
    <property type="component" value="Chromosome"/>
</dbReference>
<dbReference type="PROSITE" id="PS00622">
    <property type="entry name" value="HTH_LUXR_1"/>
    <property type="match status" value="1"/>
</dbReference>
<protein>
    <submittedName>
        <fullName evidence="8">Response regulator transcription factor</fullName>
    </submittedName>
</protein>
<dbReference type="SMART" id="SM00421">
    <property type="entry name" value="HTH_LUXR"/>
    <property type="match status" value="1"/>
</dbReference>
<dbReference type="PRINTS" id="PR00038">
    <property type="entry name" value="HTHLUXR"/>
</dbReference>
<dbReference type="KEGG" id="cprt:FIC82_004045"/>